<organism evidence="2 3">
    <name type="scientific">Flavobacterium noncentrifugens</name>
    <dbReference type="NCBI Taxonomy" id="1128970"/>
    <lineage>
        <taxon>Bacteria</taxon>
        <taxon>Pseudomonadati</taxon>
        <taxon>Bacteroidota</taxon>
        <taxon>Flavobacteriia</taxon>
        <taxon>Flavobacteriales</taxon>
        <taxon>Flavobacteriaceae</taxon>
        <taxon>Flavobacterium</taxon>
    </lineage>
</organism>
<dbReference type="InterPro" id="IPR001296">
    <property type="entry name" value="Glyco_trans_1"/>
</dbReference>
<dbReference type="Pfam" id="PF00534">
    <property type="entry name" value="Glycos_transf_1"/>
    <property type="match status" value="1"/>
</dbReference>
<evidence type="ECO:0000313" key="2">
    <source>
        <dbReference type="EMBL" id="SDJ70011.1"/>
    </source>
</evidence>
<gene>
    <name evidence="2" type="ORF">SAMN04487935_1536</name>
</gene>
<name>A0A1G8VV51_9FLAO</name>
<sequence length="382" mass="43966">MRLKKIFRLFTDVLPKLNKKEVYFIFPFYHLGGAETVHRDIMEVFFDRKTACIITNQSENELNKPAFSKITKLVEIENIIVRKKEKDVALKLIARKINRNKNAVVFGCNSHFFYDLIPFLNADIKIIDLIHAFSYEELYAAEKYSLNYVSRIQNRIILGENTYADFAKLYESNAIDEQFLNRLKIIRNKVEIPSVYPEKPANQKLKILFVGRNGYEKRPELFFEIAQKTFELGLSCEFFVIGFSTDRTLPANTTIVGALTKTELDQYYLQSDLLLITSSREGFPMVVLEGMGFGVVPVCTAVGEIPSFINGQHSNGFTIPNTEPEAIAADFISQIKILESNRKLLEETSKNAYKSVKETFGSETFNEKYRETFGRKNLKKQL</sequence>
<dbReference type="GO" id="GO:0016757">
    <property type="term" value="F:glycosyltransferase activity"/>
    <property type="evidence" value="ECO:0007669"/>
    <property type="project" value="InterPro"/>
</dbReference>
<dbReference type="PANTHER" id="PTHR12526:SF637">
    <property type="entry name" value="GLYCOSYLTRANSFERASE EPSF-RELATED"/>
    <property type="match status" value="1"/>
</dbReference>
<protein>
    <submittedName>
        <fullName evidence="2">Glycosyltransferase involved in cell wall bisynthesis</fullName>
    </submittedName>
</protein>
<dbReference type="SUPFAM" id="SSF53756">
    <property type="entry name" value="UDP-Glycosyltransferase/glycogen phosphorylase"/>
    <property type="match status" value="1"/>
</dbReference>
<keyword evidence="2" id="KW-0808">Transferase</keyword>
<feature type="domain" description="Glycosyl transferase family 1" evidence="1">
    <location>
        <begin position="201"/>
        <end position="354"/>
    </location>
</feature>
<evidence type="ECO:0000259" key="1">
    <source>
        <dbReference type="Pfam" id="PF00534"/>
    </source>
</evidence>
<dbReference type="Gene3D" id="3.40.50.2000">
    <property type="entry name" value="Glycogen Phosphorylase B"/>
    <property type="match status" value="1"/>
</dbReference>
<evidence type="ECO:0000313" key="3">
    <source>
        <dbReference type="Proteomes" id="UP000199580"/>
    </source>
</evidence>
<dbReference type="PANTHER" id="PTHR12526">
    <property type="entry name" value="GLYCOSYLTRANSFERASE"/>
    <property type="match status" value="1"/>
</dbReference>
<proteinExistence type="predicted"/>
<accession>A0A1G8VV51</accession>
<reference evidence="2 3" key="1">
    <citation type="submission" date="2016-10" db="EMBL/GenBank/DDBJ databases">
        <authorList>
            <person name="de Groot N.N."/>
        </authorList>
    </citation>
    <scope>NUCLEOTIDE SEQUENCE [LARGE SCALE GENOMIC DNA]</scope>
    <source>
        <strain evidence="2 3">CGMCC 1.10076</strain>
    </source>
</reference>
<dbReference type="AlphaFoldDB" id="A0A1G8VV51"/>
<dbReference type="RefSeq" id="WP_170227548.1">
    <property type="nucleotide sequence ID" value="NZ_BKAI01000003.1"/>
</dbReference>
<dbReference type="Proteomes" id="UP000199580">
    <property type="component" value="Unassembled WGS sequence"/>
</dbReference>
<dbReference type="EMBL" id="FNEZ01000002">
    <property type="protein sequence ID" value="SDJ70011.1"/>
    <property type="molecule type" value="Genomic_DNA"/>
</dbReference>
<keyword evidence="3" id="KW-1185">Reference proteome</keyword>
<dbReference type="STRING" id="1128970.SAMN04487935_1536"/>
<dbReference type="CDD" id="cd03801">
    <property type="entry name" value="GT4_PimA-like"/>
    <property type="match status" value="1"/>
</dbReference>